<dbReference type="RefSeq" id="WP_127003261.1">
    <property type="nucleotide sequence ID" value="NZ_CP034346.1"/>
</dbReference>
<evidence type="ECO:0000313" key="5">
    <source>
        <dbReference type="Proteomes" id="UP000270678"/>
    </source>
</evidence>
<reference evidence="5" key="1">
    <citation type="submission" date="2018-12" db="EMBL/GenBank/DDBJ databases">
        <title>Complete genome sequence of Paenibacillus sp. MBLB1234.</title>
        <authorList>
            <person name="Nam Y.-D."/>
            <person name="Kang J."/>
            <person name="Chung W.-H."/>
            <person name="Park Y.S."/>
        </authorList>
    </citation>
    <scope>NUCLEOTIDE SEQUENCE [LARGE SCALE GENOMIC DNA]</scope>
    <source>
        <strain evidence="5">MBLB1234</strain>
    </source>
</reference>
<name>A0A3Q9IC88_9BACL</name>
<gene>
    <name evidence="4" type="ORF">EI981_26245</name>
</gene>
<dbReference type="Pfam" id="PF01973">
    <property type="entry name" value="MptE-like"/>
    <property type="match status" value="1"/>
</dbReference>
<keyword evidence="1" id="KW-0175">Coiled coil</keyword>
<accession>A0A3Q9IC88</accession>
<dbReference type="AlphaFoldDB" id="A0A3Q9IC88"/>
<dbReference type="KEGG" id="plut:EI981_26245"/>
<dbReference type="OrthoDB" id="5291305at2"/>
<feature type="domain" description="6-hydroxymethylpterin diphosphokinase MptE-like" evidence="2">
    <location>
        <begin position="206"/>
        <end position="374"/>
    </location>
</feature>
<evidence type="ECO:0000313" key="4">
    <source>
        <dbReference type="EMBL" id="AZS17585.1"/>
    </source>
</evidence>
<dbReference type="InterPro" id="IPR002826">
    <property type="entry name" value="MptE-like"/>
</dbReference>
<dbReference type="Pfam" id="PF20157">
    <property type="entry name" value="Maf_flag10_N"/>
    <property type="match status" value="1"/>
</dbReference>
<dbReference type="Gene3D" id="3.90.1480.10">
    <property type="entry name" value="Alpha-2,3-sialyltransferase"/>
    <property type="match status" value="1"/>
</dbReference>
<keyword evidence="5" id="KW-1185">Reference proteome</keyword>
<dbReference type="EMBL" id="CP034346">
    <property type="protein sequence ID" value="AZS17585.1"/>
    <property type="molecule type" value="Genomic_DNA"/>
</dbReference>
<dbReference type="PANTHER" id="PTHR41786:SF1">
    <property type="entry name" value="6-HYDROXYMETHYLPTERIN DIPHOSPHOKINASE MPTE-LIKE DOMAIN-CONTAINING PROTEIN"/>
    <property type="match status" value="1"/>
</dbReference>
<evidence type="ECO:0000259" key="2">
    <source>
        <dbReference type="Pfam" id="PF01973"/>
    </source>
</evidence>
<dbReference type="PANTHER" id="PTHR41786">
    <property type="entry name" value="MOTILITY ACCESSORY FACTOR MAF"/>
    <property type="match status" value="1"/>
</dbReference>
<feature type="coiled-coil region" evidence="1">
    <location>
        <begin position="494"/>
        <end position="521"/>
    </location>
</feature>
<organism evidence="4 5">
    <name type="scientific">Paenibacillus lutimineralis</name>
    <dbReference type="NCBI Taxonomy" id="2707005"/>
    <lineage>
        <taxon>Bacteria</taxon>
        <taxon>Bacillati</taxon>
        <taxon>Bacillota</taxon>
        <taxon>Bacilli</taxon>
        <taxon>Bacillales</taxon>
        <taxon>Paenibacillaceae</taxon>
        <taxon>Paenibacillus</taxon>
    </lineage>
</organism>
<protein>
    <submittedName>
        <fullName evidence="4">DUF115 domain-containing protein</fullName>
    </submittedName>
</protein>
<evidence type="ECO:0000256" key="1">
    <source>
        <dbReference type="SAM" id="Coils"/>
    </source>
</evidence>
<dbReference type="Proteomes" id="UP000270678">
    <property type="component" value="Chromosome"/>
</dbReference>
<feature type="domain" description="Glycosyltransferase Maf N-terminal" evidence="3">
    <location>
        <begin position="78"/>
        <end position="127"/>
    </location>
</feature>
<sequence length="622" mass="70401">MSLLEKNLSYLNERYPELVNIVSSEIDNGDYTVVNTRNNEVNLHIKYDEENLFYLHSKYNAKSEAINWLSTIGDNFKTGQVLVFGIGMGYFLEAVLAHSDAQQIIVYEPDINIFNQMIRSKDIKAMFSDTRIKMVAVGSDRLILKELAHYITTKLLGNISVIAPPIYHRIHANTLTELKTQIYNAVLNEASNQQTHSTFNKQWIQNILFNLPYTITAPSFSSFKDIWKGEKAIIVGSGPSLQEDVHYLTKLKNKCLIICAGSSVQALQHYGIDPDLVITMDGGIANYHVFENIDTSCSPLLFITQTHHQILDIYKNNMIYAILSNDQVSEYVLPTSQVPSFFSTASVTGTALQAAAYMGIEEIILMGQDLSYPNNKFYCPGVNHITEDSRQQSISHADQQVKNVNGGLNLTSKKMMVTLRSIEEIINILILIGVKVINTSKGGAVIEGSEWVAIEDILPEIELKPDTDFNISNKFSDIILPDKMDAYRRTKGKLNNIIRLLDDLDKKLGELTRKLNDLNKSCKLRNTKRVNQFLSETNDLWQRITSTDIFSVFYSFGLSHHINHYIKLVPQIVEANNPMNKAELIVQHLGDLVGEMISFSPELREIMIQAVNRLDSFENNFK</sequence>
<evidence type="ECO:0000259" key="3">
    <source>
        <dbReference type="Pfam" id="PF20157"/>
    </source>
</evidence>
<dbReference type="InterPro" id="IPR045376">
    <property type="entry name" value="Maf_N"/>
</dbReference>
<proteinExistence type="predicted"/>